<evidence type="ECO:0000259" key="9">
    <source>
        <dbReference type="Pfam" id="PF12806"/>
    </source>
</evidence>
<comment type="similarity">
    <text evidence="2">Belongs to the acyl-CoA dehydrogenase family.</text>
</comment>
<sequence length="583" mass="63100">MPSFDPPLRDLAFVLHDLLDAPAVLATLAQHAEVSAELIDQMALEAGRFAAEKILPLNPGADKVGCLWHDGKVATPPGFVQAYDEFCELGWPSMCADIADGGQALPRLVFSLVGEMLSSCSHAFVMYAAVNHCAAECLRHSANEALRRHWLPLLASGHVTSSMCMTEAQAGSDIGLLSTRATATDDGRFLITGNKIFASGAEHDLTPNIMHLVLARLASAPAGSRGLSLFLVPKLLEDGSRNTVHCDGIEHKMGLHGSATCSMRFEQAQGWLVGEPNQGLRAMFPMMNEARLLSGLQALGLSEQALQNSLNYARERRQGRPASGQGPCPIIEHPDVQRMLLSQKAWTEGARAFVHWVALLLDIAQWHDDEVVRNDTAALVELLTPLVKGFLTENAQQSISAAIQIHGGHGYIAETGIEQLARDARVTTIYEGTTGIQAQDLLLRKVLGDGGRRLALLQERIQAWLALQAQDAHMHEFVRPLRAAMQTLTEATALLAQRETAQAGSSLAVSTHYLRLAGHVVFAFLWAQAAAAAWKPAQQGSAWHNAKLTTARFYFLQLLPESSHLMASIAAEPLNMEAAFEAA</sequence>
<dbReference type="SUPFAM" id="SSF47203">
    <property type="entry name" value="Acyl-CoA dehydrogenase C-terminal domain-like"/>
    <property type="match status" value="1"/>
</dbReference>
<dbReference type="SUPFAM" id="SSF56645">
    <property type="entry name" value="Acyl-CoA dehydrogenase NM domain-like"/>
    <property type="match status" value="1"/>
</dbReference>
<keyword evidence="4" id="KW-0274">FAD</keyword>
<evidence type="ECO:0000256" key="2">
    <source>
        <dbReference type="ARBA" id="ARBA00009347"/>
    </source>
</evidence>
<dbReference type="InterPro" id="IPR009075">
    <property type="entry name" value="AcylCo_DH/oxidase_C"/>
</dbReference>
<dbReference type="EMBL" id="QNRQ01000005">
    <property type="protein sequence ID" value="RBP39470.1"/>
    <property type="molecule type" value="Genomic_DNA"/>
</dbReference>
<accession>A0A366HAX8</accession>
<dbReference type="Proteomes" id="UP000253628">
    <property type="component" value="Unassembled WGS sequence"/>
</dbReference>
<dbReference type="InterPro" id="IPR037069">
    <property type="entry name" value="AcylCoA_DH/ox_N_sf"/>
</dbReference>
<dbReference type="Gene3D" id="2.40.110.10">
    <property type="entry name" value="Butyryl-CoA Dehydrogenase, subunit A, domain 2"/>
    <property type="match status" value="1"/>
</dbReference>
<dbReference type="InterPro" id="IPR046373">
    <property type="entry name" value="Acyl-CoA_Oxase/DH_mid-dom_sf"/>
</dbReference>
<evidence type="ECO:0000259" key="6">
    <source>
        <dbReference type="Pfam" id="PF00441"/>
    </source>
</evidence>
<evidence type="ECO:0000259" key="7">
    <source>
        <dbReference type="Pfam" id="PF02770"/>
    </source>
</evidence>
<dbReference type="PANTHER" id="PTHR42803:SF1">
    <property type="entry name" value="BROAD-SPECIFICITY LINEAR ACYL-COA DEHYDROGENASE FADE5"/>
    <property type="match status" value="1"/>
</dbReference>
<dbReference type="InterPro" id="IPR013786">
    <property type="entry name" value="AcylCoA_DH/ox_N"/>
</dbReference>
<dbReference type="PANTHER" id="PTHR42803">
    <property type="entry name" value="ACYL-COA DEHYDROGENASE"/>
    <property type="match status" value="1"/>
</dbReference>
<dbReference type="Gene3D" id="1.10.540.10">
    <property type="entry name" value="Acyl-CoA dehydrogenase/oxidase, N-terminal domain"/>
    <property type="match status" value="1"/>
</dbReference>
<dbReference type="InterPro" id="IPR025878">
    <property type="entry name" value="Acyl-CoA_dh-like_C_dom"/>
</dbReference>
<name>A0A366HAX8_9BURK</name>
<dbReference type="GO" id="GO:0016627">
    <property type="term" value="F:oxidoreductase activity, acting on the CH-CH group of donors"/>
    <property type="evidence" value="ECO:0007669"/>
    <property type="project" value="InterPro"/>
</dbReference>
<evidence type="ECO:0000256" key="3">
    <source>
        <dbReference type="ARBA" id="ARBA00022630"/>
    </source>
</evidence>
<dbReference type="Pfam" id="PF12806">
    <property type="entry name" value="Acyl-CoA_dh_C"/>
    <property type="match status" value="1"/>
</dbReference>
<comment type="caution">
    <text evidence="10">The sequence shown here is derived from an EMBL/GenBank/DDBJ whole genome shotgun (WGS) entry which is preliminary data.</text>
</comment>
<evidence type="ECO:0000256" key="1">
    <source>
        <dbReference type="ARBA" id="ARBA00001974"/>
    </source>
</evidence>
<evidence type="ECO:0000256" key="5">
    <source>
        <dbReference type="ARBA" id="ARBA00023002"/>
    </source>
</evidence>
<dbReference type="InterPro" id="IPR036250">
    <property type="entry name" value="AcylCo_DH-like_C"/>
</dbReference>
<feature type="domain" description="Acetyl-CoA dehydrogenase-like C-terminal" evidence="9">
    <location>
        <begin position="459"/>
        <end position="572"/>
    </location>
</feature>
<feature type="domain" description="Acyl-CoA dehydrogenase/oxidase C-terminal" evidence="6">
    <location>
        <begin position="277"/>
        <end position="440"/>
    </location>
</feature>
<organism evidence="10 11">
    <name type="scientific">Eoetvoesiella caeni</name>
    <dbReference type="NCBI Taxonomy" id="645616"/>
    <lineage>
        <taxon>Bacteria</taxon>
        <taxon>Pseudomonadati</taxon>
        <taxon>Pseudomonadota</taxon>
        <taxon>Betaproteobacteria</taxon>
        <taxon>Burkholderiales</taxon>
        <taxon>Alcaligenaceae</taxon>
        <taxon>Eoetvoesiella</taxon>
    </lineage>
</organism>
<comment type="cofactor">
    <cofactor evidence="1">
        <name>FAD</name>
        <dbReference type="ChEBI" id="CHEBI:57692"/>
    </cofactor>
</comment>
<reference evidence="10 11" key="1">
    <citation type="submission" date="2018-06" db="EMBL/GenBank/DDBJ databases">
        <title>Genomic Encyclopedia of Type Strains, Phase IV (KMG-IV): sequencing the most valuable type-strain genomes for metagenomic binning, comparative biology and taxonomic classification.</title>
        <authorList>
            <person name="Goeker M."/>
        </authorList>
    </citation>
    <scope>NUCLEOTIDE SEQUENCE [LARGE SCALE GENOMIC DNA]</scope>
    <source>
        <strain evidence="10 11">DSM 25520</strain>
    </source>
</reference>
<dbReference type="Pfam" id="PF02771">
    <property type="entry name" value="Acyl-CoA_dh_N"/>
    <property type="match status" value="1"/>
</dbReference>
<keyword evidence="3" id="KW-0285">Flavoprotein</keyword>
<proteinExistence type="inferred from homology"/>
<dbReference type="InterPro" id="IPR006091">
    <property type="entry name" value="Acyl-CoA_Oxase/DH_mid-dom"/>
</dbReference>
<dbReference type="Pfam" id="PF02770">
    <property type="entry name" value="Acyl-CoA_dh_M"/>
    <property type="match status" value="1"/>
</dbReference>
<evidence type="ECO:0000313" key="10">
    <source>
        <dbReference type="EMBL" id="RBP39470.1"/>
    </source>
</evidence>
<evidence type="ECO:0008006" key="12">
    <source>
        <dbReference type="Google" id="ProtNLM"/>
    </source>
</evidence>
<dbReference type="OrthoDB" id="9764895at2"/>
<feature type="domain" description="Acyl-CoA oxidase/dehydrogenase middle" evidence="7">
    <location>
        <begin position="162"/>
        <end position="267"/>
    </location>
</feature>
<dbReference type="InterPro" id="IPR009100">
    <property type="entry name" value="AcylCoA_DH/oxidase_NM_dom_sf"/>
</dbReference>
<dbReference type="InterPro" id="IPR052166">
    <property type="entry name" value="Diverse_Acyl-CoA_DH"/>
</dbReference>
<dbReference type="GO" id="GO:0050660">
    <property type="term" value="F:flavin adenine dinucleotide binding"/>
    <property type="evidence" value="ECO:0007669"/>
    <property type="project" value="InterPro"/>
</dbReference>
<keyword evidence="11" id="KW-1185">Reference proteome</keyword>
<keyword evidence="5" id="KW-0560">Oxidoreductase</keyword>
<evidence type="ECO:0000259" key="8">
    <source>
        <dbReference type="Pfam" id="PF02771"/>
    </source>
</evidence>
<dbReference type="Gene3D" id="1.20.140.10">
    <property type="entry name" value="Butyryl-CoA Dehydrogenase, subunit A, domain 3"/>
    <property type="match status" value="1"/>
</dbReference>
<feature type="domain" description="Acyl-CoA dehydrogenase/oxidase N-terminal" evidence="8">
    <location>
        <begin position="46"/>
        <end position="157"/>
    </location>
</feature>
<dbReference type="AlphaFoldDB" id="A0A366HAX8"/>
<dbReference type="Pfam" id="PF00441">
    <property type="entry name" value="Acyl-CoA_dh_1"/>
    <property type="match status" value="1"/>
</dbReference>
<protein>
    <recommendedName>
        <fullName evidence="12">Alkylation response protein AidB-like acyl-CoA dehydrogenase</fullName>
    </recommendedName>
</protein>
<dbReference type="RefSeq" id="WP_113933418.1">
    <property type="nucleotide sequence ID" value="NZ_JACCEU010000003.1"/>
</dbReference>
<evidence type="ECO:0000313" key="11">
    <source>
        <dbReference type="Proteomes" id="UP000253628"/>
    </source>
</evidence>
<gene>
    <name evidence="10" type="ORF">DFR37_105266</name>
</gene>
<evidence type="ECO:0000256" key="4">
    <source>
        <dbReference type="ARBA" id="ARBA00022827"/>
    </source>
</evidence>